<evidence type="ECO:0000313" key="2">
    <source>
        <dbReference type="EMBL" id="CAJ1406734.1"/>
    </source>
</evidence>
<evidence type="ECO:0000256" key="1">
    <source>
        <dbReference type="SAM" id="Phobius"/>
    </source>
</evidence>
<comment type="caution">
    <text evidence="2">The sequence shown here is derived from an EMBL/GenBank/DDBJ whole genome shotgun (WGS) entry which is preliminary data.</text>
</comment>
<feature type="transmembrane region" description="Helical" evidence="1">
    <location>
        <begin position="124"/>
        <end position="151"/>
    </location>
</feature>
<dbReference type="EMBL" id="CAUJNA010003644">
    <property type="protein sequence ID" value="CAJ1406734.1"/>
    <property type="molecule type" value="Genomic_DNA"/>
</dbReference>
<keyword evidence="1" id="KW-0812">Transmembrane</keyword>
<dbReference type="AlphaFoldDB" id="A0AA36JKJ8"/>
<sequence length="489" mass="53507">MAWCSDCTRADALSTSEVFGDGTPVASKNLPIASLPVDRKEPRTNSKQPPTILDDLWHVPPSHDLLRLEDEDLGDVMSAQELMAIVRTATLRPSPSQIRPTRRQRRCSFFGLCLEAEKAERWNAALWSGLLLFLSALVLLTVAFVVVIVVVGNQVGDELTKEAREDWVGTPDNLVDAMRSQCVELQRQALPFMDLIEGYNRQRGFRKVSFVTRRETQAQAWCLPSQGPARVVIVHGRKLNGLSSSAQAAGYFLRLMNVSALIVSDLTAARDNLSDWLADDLTVLGAWDYAVSDPDGFLGGPVDPQQVAVMGFDFGGFSAQRAFGLEPRIPALLLDGVVHDFQALLAAEVRAIGWDFLQGLLQMQVTSRCELNLQRAISQVGDLATGWAARGGNTSYIGMIRSNEDRVIHSGAEQSEALLRSLQSSLGSDKLLLNWATAFSGPSSRVCWEHRALHLSKTREYQQQLCGFFSTALGLSVDCVAAGAPLALL</sequence>
<keyword evidence="1" id="KW-0472">Membrane</keyword>
<reference evidence="2" key="1">
    <citation type="submission" date="2023-08" db="EMBL/GenBank/DDBJ databases">
        <authorList>
            <person name="Chen Y."/>
            <person name="Shah S."/>
            <person name="Dougan E. K."/>
            <person name="Thang M."/>
            <person name="Chan C."/>
        </authorList>
    </citation>
    <scope>NUCLEOTIDE SEQUENCE</scope>
</reference>
<dbReference type="Proteomes" id="UP001178507">
    <property type="component" value="Unassembled WGS sequence"/>
</dbReference>
<keyword evidence="3" id="KW-1185">Reference proteome</keyword>
<gene>
    <name evidence="2" type="ORF">EVOR1521_LOCUS28618</name>
</gene>
<dbReference type="SUPFAM" id="SSF53474">
    <property type="entry name" value="alpha/beta-Hydrolases"/>
    <property type="match status" value="1"/>
</dbReference>
<dbReference type="Gene3D" id="3.40.50.1820">
    <property type="entry name" value="alpha/beta hydrolase"/>
    <property type="match status" value="1"/>
</dbReference>
<keyword evidence="1" id="KW-1133">Transmembrane helix</keyword>
<accession>A0AA36JKJ8</accession>
<protein>
    <submittedName>
        <fullName evidence="2">Uncharacterized protein</fullName>
    </submittedName>
</protein>
<evidence type="ECO:0000313" key="3">
    <source>
        <dbReference type="Proteomes" id="UP001178507"/>
    </source>
</evidence>
<dbReference type="InterPro" id="IPR029058">
    <property type="entry name" value="AB_hydrolase_fold"/>
</dbReference>
<proteinExistence type="predicted"/>
<organism evidence="2 3">
    <name type="scientific">Effrenium voratum</name>
    <dbReference type="NCBI Taxonomy" id="2562239"/>
    <lineage>
        <taxon>Eukaryota</taxon>
        <taxon>Sar</taxon>
        <taxon>Alveolata</taxon>
        <taxon>Dinophyceae</taxon>
        <taxon>Suessiales</taxon>
        <taxon>Symbiodiniaceae</taxon>
        <taxon>Effrenium</taxon>
    </lineage>
</organism>
<name>A0AA36JKJ8_9DINO</name>